<evidence type="ECO:0000256" key="7">
    <source>
        <dbReference type="ARBA" id="ARBA00022898"/>
    </source>
</evidence>
<proteinExistence type="inferred from homology"/>
<dbReference type="EC" id="2.6.1.62" evidence="8"/>
<gene>
    <name evidence="8" type="ORF">MNBD_GAMMA23-1200</name>
</gene>
<dbReference type="InterPro" id="IPR015422">
    <property type="entry name" value="PyrdxlP-dep_Trfase_small"/>
</dbReference>
<dbReference type="FunFam" id="3.40.640.10:FF:000041">
    <property type="entry name" value="Adenosylmethionine-8-amino-7-oxononanoate aminotransferase"/>
    <property type="match status" value="1"/>
</dbReference>
<dbReference type="PROSITE" id="PS00600">
    <property type="entry name" value="AA_TRANSFER_CLASS_3"/>
    <property type="match status" value="1"/>
</dbReference>
<dbReference type="UniPathway" id="UPA00078"/>
<dbReference type="PANTHER" id="PTHR42684">
    <property type="entry name" value="ADENOSYLMETHIONINE-8-AMINO-7-OXONONANOATE AMINOTRANSFERASE"/>
    <property type="match status" value="1"/>
</dbReference>
<evidence type="ECO:0000256" key="3">
    <source>
        <dbReference type="ARBA" id="ARBA00022576"/>
    </source>
</evidence>
<accession>A0A3B1A9F7</accession>
<dbReference type="NCBIfam" id="TIGR00508">
    <property type="entry name" value="bioA"/>
    <property type="match status" value="1"/>
</dbReference>
<dbReference type="PIRSF" id="PIRSF000521">
    <property type="entry name" value="Transaminase_4ab_Lys_Orn"/>
    <property type="match status" value="1"/>
</dbReference>
<keyword evidence="6" id="KW-0093">Biotin biosynthesis</keyword>
<evidence type="ECO:0000256" key="4">
    <source>
        <dbReference type="ARBA" id="ARBA00022679"/>
    </source>
</evidence>
<keyword evidence="5" id="KW-0949">S-adenosyl-L-methionine</keyword>
<dbReference type="GO" id="GO:0009102">
    <property type="term" value="P:biotin biosynthetic process"/>
    <property type="evidence" value="ECO:0007669"/>
    <property type="project" value="UniProtKB-UniPathway"/>
</dbReference>
<keyword evidence="7" id="KW-0663">Pyridoxal phosphate</keyword>
<keyword evidence="3 8" id="KW-0032">Aminotransferase</keyword>
<name>A0A3B1A9F7_9ZZZZ</name>
<organism evidence="8">
    <name type="scientific">hydrothermal vent metagenome</name>
    <dbReference type="NCBI Taxonomy" id="652676"/>
    <lineage>
        <taxon>unclassified sequences</taxon>
        <taxon>metagenomes</taxon>
        <taxon>ecological metagenomes</taxon>
    </lineage>
</organism>
<dbReference type="HAMAP" id="MF_00834">
    <property type="entry name" value="BioA"/>
    <property type="match status" value="1"/>
</dbReference>
<dbReference type="Gene3D" id="3.90.1150.10">
    <property type="entry name" value="Aspartate Aminotransferase, domain 1"/>
    <property type="match status" value="1"/>
</dbReference>
<evidence type="ECO:0000256" key="1">
    <source>
        <dbReference type="ARBA" id="ARBA00001933"/>
    </source>
</evidence>
<reference evidence="8" key="1">
    <citation type="submission" date="2018-06" db="EMBL/GenBank/DDBJ databases">
        <authorList>
            <person name="Zhirakovskaya E."/>
        </authorList>
    </citation>
    <scope>NUCLEOTIDE SEQUENCE</scope>
</reference>
<dbReference type="NCBIfam" id="NF004624">
    <property type="entry name" value="PRK05964.1"/>
    <property type="match status" value="1"/>
</dbReference>
<dbReference type="PANTHER" id="PTHR42684:SF17">
    <property type="entry name" value="ADENOSYLMETHIONINE-8-AMINO-7-OXONONANOATE AMINOTRANSFERASE"/>
    <property type="match status" value="1"/>
</dbReference>
<dbReference type="InterPro" id="IPR015424">
    <property type="entry name" value="PyrdxlP-dep_Trfase"/>
</dbReference>
<dbReference type="EMBL" id="UOFT01000040">
    <property type="protein sequence ID" value="VAW94849.1"/>
    <property type="molecule type" value="Genomic_DNA"/>
</dbReference>
<dbReference type="Gene3D" id="3.40.640.10">
    <property type="entry name" value="Type I PLP-dependent aspartate aminotransferase-like (Major domain)"/>
    <property type="match status" value="1"/>
</dbReference>
<sequence>MPSDKIDLQFDQQHIWHPYTSLPASFAPYPVVSAQGVKIKLENGRELIDGMASWWCAIHGYNHPILNQAIKDQTDKMAHVMFGGLTHQPAVELAKKLIEITPEPLQNIFFSDSGSVAVEVAIKLALQYWQAKNQPDKNKLLSIKHGYHGDTFGAMAVCDPINGMHSLFKNTLAQHYFVDAPFCGDEYHEQDILELEQRLKQQHKNIAALILEPLVQGAGGMRIYNAEYLTQAQKLCEQYNVLLIADEIATGFGRTGTLFACEQANISPDIMCVGKALTGGTLSLAATLMTTEISQTISKGEPGIFMHGPTFMANPLACAVANASIELLLKSNWQENVLRIEGLLRRELTDCAELNQVKDVRVKGAVGVIEMNHPVDQAWMTQEFVKHGVWVRPFSNLVYIMPAYVIDDNDLIKVTTAMKEIVARS</sequence>
<comment type="cofactor">
    <cofactor evidence="1">
        <name>pyridoxal 5'-phosphate</name>
        <dbReference type="ChEBI" id="CHEBI:597326"/>
    </cofactor>
</comment>
<evidence type="ECO:0000256" key="5">
    <source>
        <dbReference type="ARBA" id="ARBA00022691"/>
    </source>
</evidence>
<evidence type="ECO:0000256" key="2">
    <source>
        <dbReference type="ARBA" id="ARBA00004746"/>
    </source>
</evidence>
<dbReference type="CDD" id="cd00610">
    <property type="entry name" value="OAT_like"/>
    <property type="match status" value="1"/>
</dbReference>
<dbReference type="Pfam" id="PF00202">
    <property type="entry name" value="Aminotran_3"/>
    <property type="match status" value="1"/>
</dbReference>
<dbReference type="AlphaFoldDB" id="A0A3B1A9F7"/>
<dbReference type="InterPro" id="IPR005815">
    <property type="entry name" value="BioA"/>
</dbReference>
<evidence type="ECO:0000256" key="6">
    <source>
        <dbReference type="ARBA" id="ARBA00022756"/>
    </source>
</evidence>
<dbReference type="GO" id="GO:0030170">
    <property type="term" value="F:pyridoxal phosphate binding"/>
    <property type="evidence" value="ECO:0007669"/>
    <property type="project" value="InterPro"/>
</dbReference>
<dbReference type="SUPFAM" id="SSF53383">
    <property type="entry name" value="PLP-dependent transferases"/>
    <property type="match status" value="1"/>
</dbReference>
<dbReference type="GO" id="GO:0004015">
    <property type="term" value="F:adenosylmethionine-8-amino-7-oxononanoate transaminase activity"/>
    <property type="evidence" value="ECO:0007669"/>
    <property type="project" value="UniProtKB-EC"/>
</dbReference>
<evidence type="ECO:0000313" key="8">
    <source>
        <dbReference type="EMBL" id="VAW94849.1"/>
    </source>
</evidence>
<dbReference type="InterPro" id="IPR015421">
    <property type="entry name" value="PyrdxlP-dep_Trfase_major"/>
</dbReference>
<protein>
    <submittedName>
        <fullName evidence="8">Adenosylmethionine-8-amino-7-oxononanoate aminotransferase</fullName>
        <ecNumber evidence="8">2.6.1.62</ecNumber>
    </submittedName>
</protein>
<keyword evidence="4 8" id="KW-0808">Transferase</keyword>
<dbReference type="InterPro" id="IPR005814">
    <property type="entry name" value="Aminotrans_3"/>
</dbReference>
<comment type="pathway">
    <text evidence="2">Cofactor biosynthesis; biotin biosynthesis.</text>
</comment>
<dbReference type="InterPro" id="IPR049704">
    <property type="entry name" value="Aminotrans_3_PPA_site"/>
</dbReference>
<dbReference type="NCBIfam" id="NF005940">
    <property type="entry name" value="PRK07986.1"/>
    <property type="match status" value="1"/>
</dbReference>